<dbReference type="PANTHER" id="PTHR30212:SF2">
    <property type="entry name" value="PROTEIN YIIM"/>
    <property type="match status" value="1"/>
</dbReference>
<feature type="domain" description="MOSC" evidence="1">
    <location>
        <begin position="38"/>
        <end position="173"/>
    </location>
</feature>
<dbReference type="PROSITE" id="PS51340">
    <property type="entry name" value="MOSC"/>
    <property type="match status" value="1"/>
</dbReference>
<gene>
    <name evidence="2" type="ORF">C8J48_1690</name>
</gene>
<proteinExistence type="predicted"/>
<reference evidence="2 3" key="1">
    <citation type="submission" date="2018-04" db="EMBL/GenBank/DDBJ databases">
        <title>Genomic Encyclopedia of Archaeal and Bacterial Type Strains, Phase II (KMG-II): from individual species to whole genera.</title>
        <authorList>
            <person name="Goeker M."/>
        </authorList>
    </citation>
    <scope>NUCLEOTIDE SEQUENCE [LARGE SCALE GENOMIC DNA]</scope>
    <source>
        <strain evidence="2 3">DSM 45169</strain>
    </source>
</reference>
<dbReference type="GO" id="GO:0030151">
    <property type="term" value="F:molybdenum ion binding"/>
    <property type="evidence" value="ECO:0007669"/>
    <property type="project" value="InterPro"/>
</dbReference>
<dbReference type="InterPro" id="IPR011037">
    <property type="entry name" value="Pyrv_Knase-like_insert_dom_sf"/>
</dbReference>
<keyword evidence="3" id="KW-1185">Reference proteome</keyword>
<comment type="caution">
    <text evidence="2">The sequence shown here is derived from an EMBL/GenBank/DDBJ whole genome shotgun (WGS) entry which is preliminary data.</text>
</comment>
<evidence type="ECO:0000259" key="1">
    <source>
        <dbReference type="PROSITE" id="PS51340"/>
    </source>
</evidence>
<sequence length="218" mass="24302">MKEATIVHGIHVGLPQSVGTLDAADPMDRRWTSAIFKQPVKGSVYLEETGLVGDGVADRKHHGGPDKAVLVYPSTHYPRWREELQRPDIAVGAFGENFLVAGMTEESVCIGDIFQLGDATVQVSQPRQPCWKPARRIRVKDLAVRIRETGRTGWYLRVLKTGLVEAGQSLRLLDRPYPQWTITRCNDLMYGHHMDPQAITELAACPLLAPAWAKGLKR</sequence>
<evidence type="ECO:0000313" key="3">
    <source>
        <dbReference type="Proteomes" id="UP000241639"/>
    </source>
</evidence>
<dbReference type="GO" id="GO:0003824">
    <property type="term" value="F:catalytic activity"/>
    <property type="evidence" value="ECO:0007669"/>
    <property type="project" value="InterPro"/>
</dbReference>
<dbReference type="InterPro" id="IPR052353">
    <property type="entry name" value="Benzoxazolinone_Detox_Enz"/>
</dbReference>
<dbReference type="InterPro" id="IPR005163">
    <property type="entry name" value="Tri_helical_YiiM-like"/>
</dbReference>
<dbReference type="SUPFAM" id="SSF50800">
    <property type="entry name" value="PK beta-barrel domain-like"/>
    <property type="match status" value="1"/>
</dbReference>
<protein>
    <submittedName>
        <fullName evidence="2">MOSC domain-containing protein YiiM</fullName>
    </submittedName>
</protein>
<dbReference type="InterPro" id="IPR005302">
    <property type="entry name" value="MoCF_Sase_C"/>
</dbReference>
<dbReference type="PANTHER" id="PTHR30212">
    <property type="entry name" value="PROTEIN YIIM"/>
    <property type="match status" value="1"/>
</dbReference>
<dbReference type="OrthoDB" id="9786134at2"/>
<dbReference type="Proteomes" id="UP000241639">
    <property type="component" value="Unassembled WGS sequence"/>
</dbReference>
<dbReference type="GO" id="GO:0030170">
    <property type="term" value="F:pyridoxal phosphate binding"/>
    <property type="evidence" value="ECO:0007669"/>
    <property type="project" value="InterPro"/>
</dbReference>
<evidence type="ECO:0000313" key="2">
    <source>
        <dbReference type="EMBL" id="PTM59088.1"/>
    </source>
</evidence>
<dbReference type="Pfam" id="PF03475">
    <property type="entry name" value="YiiM_3-alpha"/>
    <property type="match status" value="1"/>
</dbReference>
<dbReference type="Pfam" id="PF03473">
    <property type="entry name" value="MOSC"/>
    <property type="match status" value="1"/>
</dbReference>
<dbReference type="EMBL" id="PZZP01000001">
    <property type="protein sequence ID" value="PTM59088.1"/>
    <property type="molecule type" value="Genomic_DNA"/>
</dbReference>
<dbReference type="AlphaFoldDB" id="A0A2T4ZB16"/>
<name>A0A2T4ZB16_9BACL</name>
<organism evidence="2 3">
    <name type="scientific">Desmospora activa DSM 45169</name>
    <dbReference type="NCBI Taxonomy" id="1121389"/>
    <lineage>
        <taxon>Bacteria</taxon>
        <taxon>Bacillati</taxon>
        <taxon>Bacillota</taxon>
        <taxon>Bacilli</taxon>
        <taxon>Bacillales</taxon>
        <taxon>Thermoactinomycetaceae</taxon>
        <taxon>Desmospora</taxon>
    </lineage>
</organism>
<accession>A0A2T4ZB16</accession>
<dbReference type="Gene3D" id="2.40.33.20">
    <property type="entry name" value="PK beta-barrel domain-like"/>
    <property type="match status" value="1"/>
</dbReference>